<dbReference type="KEGG" id="ech:ECH_1080"/>
<evidence type="ECO:0000313" key="2">
    <source>
        <dbReference type="Proteomes" id="UP000008320"/>
    </source>
</evidence>
<organism evidence="1 2">
    <name type="scientific">Ehrlichia chaffeensis (strain ATCC CRL-10679 / Arkansas)</name>
    <dbReference type="NCBI Taxonomy" id="205920"/>
    <lineage>
        <taxon>Bacteria</taxon>
        <taxon>Pseudomonadati</taxon>
        <taxon>Pseudomonadota</taxon>
        <taxon>Alphaproteobacteria</taxon>
        <taxon>Rickettsiales</taxon>
        <taxon>Anaplasmataceae</taxon>
        <taxon>Ehrlichia</taxon>
    </lineage>
</organism>
<protein>
    <submittedName>
        <fullName evidence="1">Uncharacterized protein</fullName>
    </submittedName>
</protein>
<keyword evidence="2" id="KW-1185">Reference proteome</keyword>
<sequence length="43" mass="5241">MWFFIGIGLYKIIKLIKVSIIWINRSVVFLENYCRVLYKVFDV</sequence>
<name>Q2GFB8_EHRCR</name>
<dbReference type="EMBL" id="CP000236">
    <property type="protein sequence ID" value="ABD45051.1"/>
    <property type="molecule type" value="Genomic_DNA"/>
</dbReference>
<dbReference type="AlphaFoldDB" id="Q2GFB8"/>
<accession>Q2GFB8</accession>
<proteinExistence type="predicted"/>
<reference evidence="1 2" key="1">
    <citation type="journal article" date="2006" name="PLoS Genet.">
        <title>Comparative genomics of emerging human ehrlichiosis agents.</title>
        <authorList>
            <person name="Dunning Hotopp J.C."/>
            <person name="Lin M."/>
            <person name="Madupu R."/>
            <person name="Crabtree J."/>
            <person name="Angiuoli S.V."/>
            <person name="Eisen J.A."/>
            <person name="Seshadri R."/>
            <person name="Ren Q."/>
            <person name="Wu M."/>
            <person name="Utterback T.R."/>
            <person name="Smith S."/>
            <person name="Lewis M."/>
            <person name="Khouri H."/>
            <person name="Zhang C."/>
            <person name="Niu H."/>
            <person name="Lin Q."/>
            <person name="Ohashi N."/>
            <person name="Zhi N."/>
            <person name="Nelson W."/>
            <person name="Brinkac L.M."/>
            <person name="Dodson R.J."/>
            <person name="Rosovitz M.J."/>
            <person name="Sundaram J."/>
            <person name="Daugherty S.C."/>
            <person name="Davidsen T."/>
            <person name="Durkin A.S."/>
            <person name="Gwinn M."/>
            <person name="Haft D.H."/>
            <person name="Selengut J.D."/>
            <person name="Sullivan S.A."/>
            <person name="Zafar N."/>
            <person name="Zhou L."/>
            <person name="Benahmed F."/>
            <person name="Forberger H."/>
            <person name="Halpin R."/>
            <person name="Mulligan S."/>
            <person name="Robinson J."/>
            <person name="White O."/>
            <person name="Rikihisa Y."/>
            <person name="Tettelin H."/>
        </authorList>
    </citation>
    <scope>NUCLEOTIDE SEQUENCE [LARGE SCALE GENOMIC DNA]</scope>
    <source>
        <strain evidence="2">ATCC CRL-10679 / Arkansas</strain>
    </source>
</reference>
<dbReference type="HOGENOM" id="CLU_3232926_0_0_5"/>
<evidence type="ECO:0000313" key="1">
    <source>
        <dbReference type="EMBL" id="ABD45051.1"/>
    </source>
</evidence>
<gene>
    <name evidence="1" type="ordered locus">ECH_1080</name>
</gene>
<dbReference type="Proteomes" id="UP000008320">
    <property type="component" value="Chromosome"/>
</dbReference>